<dbReference type="PANTHER" id="PTHR43757">
    <property type="entry name" value="AMINOMETHYLTRANSFERASE"/>
    <property type="match status" value="1"/>
</dbReference>
<dbReference type="InterPro" id="IPR032503">
    <property type="entry name" value="FAO_M"/>
</dbReference>
<dbReference type="SUPFAM" id="SSF103025">
    <property type="entry name" value="Folate-binding domain"/>
    <property type="match status" value="1"/>
</dbReference>
<dbReference type="Gene3D" id="3.30.9.10">
    <property type="entry name" value="D-Amino Acid Oxidase, subunit A, domain 2"/>
    <property type="match status" value="1"/>
</dbReference>
<keyword evidence="2" id="KW-0472">Membrane</keyword>
<dbReference type="Pfam" id="PF01266">
    <property type="entry name" value="DAO"/>
    <property type="match status" value="1"/>
</dbReference>
<sequence length="814" mass="89919">MQDRARLVVIGAGIVGCSAVYHLTRMGWRDILVLDQGPLFETGGSTSHAPGLVFQTSFARMMTEFSRYAVKLYNDLTLDGQPCFYPVGSVEVAYTKERWEDLKRKLGVAKSWGLEAALISPEETRQRLPLLDPKKIHASYFVPSDGIAKAVRACEAMARESQKQGATFHAHTPVTGVEVKDGRVRAVLTSNGRISTEQVLLCAGIWGPRIGRMAGVPIPLTPMQHPYAWTGPLPELTGETREVAHPIVRHQDCAMYFRHQADRYGIGSYKHEPLLVDPEDLPAWSEARKSPAVMDFTPEHFEVAHAAAVDLFPPLGRVGLTHRINGIFSFTPDGFPLIGESLSVRGFWVAEAVWITHGGGVGRAVAEWMAEGVPALDLREADLNRFPLHALTPAYVKARGAQNYREVYDITHPLQQMERPRPLRLSPFYPRQKDLGVVFFEGAGWERPQWFEANETLLKGQSRPARSGWEARHWSPIQAAEHRAARERAVLSDLTPFTKVEVAGPGALAFLQYLAANEMDRPIGRVVYTSLLNQRGGIHCDLTVARLGADRFLILTGGASGPHDLAWIRTHAHASVRVTDLTSAYCGLGLWGPRARDILRRVCPDDLSNAAFPYFTAREIAVGFVPALALRVSYVGELGWEIYAPMDYGLQLWDALYEAGQPLGLTALGAGAFDSLRLEKGYRLWGADIHADDNPYEAGLGRTVKLNKGDFLGREALRRIKAQGVSRRLCCLTLNDPDAVVLGKEPILDGDRALGHVTSANHGHTVGRFIVYGYLPLSHATEGTQVAVDYFGRRCAATVRREPLYDPEGLRLKS</sequence>
<protein>
    <submittedName>
        <fullName evidence="7">Sarcosine dehydrogenase</fullName>
    </submittedName>
</protein>
<dbReference type="Pfam" id="PF16350">
    <property type="entry name" value="FAO_M"/>
    <property type="match status" value="1"/>
</dbReference>
<keyword evidence="2" id="KW-1133">Transmembrane helix</keyword>
<evidence type="ECO:0000259" key="6">
    <source>
        <dbReference type="Pfam" id="PF16350"/>
    </source>
</evidence>
<dbReference type="Gene3D" id="3.50.50.60">
    <property type="entry name" value="FAD/NAD(P)-binding domain"/>
    <property type="match status" value="1"/>
</dbReference>
<feature type="domain" description="Aminomethyltransferase C-terminal" evidence="5">
    <location>
        <begin position="727"/>
        <end position="806"/>
    </location>
</feature>
<dbReference type="Proteomes" id="UP000178606">
    <property type="component" value="Unassembled WGS sequence"/>
</dbReference>
<dbReference type="Gene3D" id="3.30.70.1400">
    <property type="entry name" value="Aminomethyltransferase beta-barrel domains"/>
    <property type="match status" value="1"/>
</dbReference>
<dbReference type="SUPFAM" id="SSF51905">
    <property type="entry name" value="FAD/NAD(P)-binding domain"/>
    <property type="match status" value="1"/>
</dbReference>
<dbReference type="AlphaFoldDB" id="A0A1F6CII1"/>
<dbReference type="InterPro" id="IPR036188">
    <property type="entry name" value="FAD/NAD-bd_sf"/>
</dbReference>
<dbReference type="InterPro" id="IPR028896">
    <property type="entry name" value="GcvT/YgfZ/DmdA"/>
</dbReference>
<dbReference type="SUPFAM" id="SSF101790">
    <property type="entry name" value="Aminomethyltransferase beta-barrel domain"/>
    <property type="match status" value="1"/>
</dbReference>
<accession>A0A1F6CII1</accession>
<keyword evidence="2" id="KW-0812">Transmembrane</keyword>
<feature type="transmembrane region" description="Helical" evidence="2">
    <location>
        <begin position="7"/>
        <end position="24"/>
    </location>
</feature>
<dbReference type="InterPro" id="IPR006222">
    <property type="entry name" value="GCVT_N"/>
</dbReference>
<dbReference type="InterPro" id="IPR027266">
    <property type="entry name" value="TrmE/GcvT-like"/>
</dbReference>
<evidence type="ECO:0000259" key="3">
    <source>
        <dbReference type="Pfam" id="PF01266"/>
    </source>
</evidence>
<gene>
    <name evidence="7" type="ORF">A3F84_14380</name>
</gene>
<dbReference type="Pfam" id="PF08669">
    <property type="entry name" value="GCV_T_C"/>
    <property type="match status" value="1"/>
</dbReference>
<dbReference type="SUPFAM" id="SSF54373">
    <property type="entry name" value="FAD-linked reductases, C-terminal domain"/>
    <property type="match status" value="1"/>
</dbReference>
<organism evidence="7 8">
    <name type="scientific">Handelsmanbacteria sp. (strain RIFCSPLOWO2_12_FULL_64_10)</name>
    <dbReference type="NCBI Taxonomy" id="1817868"/>
    <lineage>
        <taxon>Bacteria</taxon>
        <taxon>Candidatus Handelsmaniibacteriota</taxon>
    </lineage>
</organism>
<evidence type="ECO:0000259" key="4">
    <source>
        <dbReference type="Pfam" id="PF01571"/>
    </source>
</evidence>
<dbReference type="InterPro" id="IPR029043">
    <property type="entry name" value="GcvT/YgfZ_C"/>
</dbReference>
<evidence type="ECO:0000313" key="8">
    <source>
        <dbReference type="Proteomes" id="UP000178606"/>
    </source>
</evidence>
<evidence type="ECO:0000313" key="7">
    <source>
        <dbReference type="EMBL" id="OGG49019.1"/>
    </source>
</evidence>
<feature type="domain" description="FAD dependent oxidoreductase central" evidence="6">
    <location>
        <begin position="371"/>
        <end position="426"/>
    </location>
</feature>
<feature type="domain" description="GCVT N-terminal" evidence="4">
    <location>
        <begin position="428"/>
        <end position="708"/>
    </location>
</feature>
<comment type="similarity">
    <text evidence="1">Belongs to the GcvT family.</text>
</comment>
<evidence type="ECO:0000256" key="2">
    <source>
        <dbReference type="SAM" id="Phobius"/>
    </source>
</evidence>
<proteinExistence type="inferred from homology"/>
<dbReference type="Gene3D" id="2.40.30.110">
    <property type="entry name" value="Aminomethyltransferase beta-barrel domains"/>
    <property type="match status" value="1"/>
</dbReference>
<feature type="domain" description="FAD dependent oxidoreductase" evidence="3">
    <location>
        <begin position="7"/>
        <end position="368"/>
    </location>
</feature>
<name>A0A1F6CII1_HANXR</name>
<dbReference type="InterPro" id="IPR006076">
    <property type="entry name" value="FAD-dep_OxRdtase"/>
</dbReference>
<comment type="caution">
    <text evidence="7">The sequence shown here is derived from an EMBL/GenBank/DDBJ whole genome shotgun (WGS) entry which is preliminary data.</text>
</comment>
<dbReference type="EMBL" id="MFKF01000240">
    <property type="protein sequence ID" value="OGG49019.1"/>
    <property type="molecule type" value="Genomic_DNA"/>
</dbReference>
<dbReference type="PROSITE" id="PS51257">
    <property type="entry name" value="PROKAR_LIPOPROTEIN"/>
    <property type="match status" value="1"/>
</dbReference>
<evidence type="ECO:0000256" key="1">
    <source>
        <dbReference type="ARBA" id="ARBA00008609"/>
    </source>
</evidence>
<dbReference type="Gene3D" id="3.30.1360.120">
    <property type="entry name" value="Probable tRNA modification gtpase trme, domain 1"/>
    <property type="match status" value="1"/>
</dbReference>
<dbReference type="Pfam" id="PF01571">
    <property type="entry name" value="GCV_T"/>
    <property type="match status" value="1"/>
</dbReference>
<evidence type="ECO:0000259" key="5">
    <source>
        <dbReference type="Pfam" id="PF08669"/>
    </source>
</evidence>
<dbReference type="InterPro" id="IPR013977">
    <property type="entry name" value="GcvT_C"/>
</dbReference>
<reference evidence="7 8" key="1">
    <citation type="journal article" date="2016" name="Nat. Commun.">
        <title>Thousands of microbial genomes shed light on interconnected biogeochemical processes in an aquifer system.</title>
        <authorList>
            <person name="Anantharaman K."/>
            <person name="Brown C.T."/>
            <person name="Hug L.A."/>
            <person name="Sharon I."/>
            <person name="Castelle C.J."/>
            <person name="Probst A.J."/>
            <person name="Thomas B.C."/>
            <person name="Singh A."/>
            <person name="Wilkins M.J."/>
            <person name="Karaoz U."/>
            <person name="Brodie E.L."/>
            <person name="Williams K.H."/>
            <person name="Hubbard S.S."/>
            <person name="Banfield J.F."/>
        </authorList>
    </citation>
    <scope>NUCLEOTIDE SEQUENCE [LARGE SCALE GENOMIC DNA]</scope>
    <source>
        <strain evidence="8">RIFCSPLOWO2_12_FULL_64_10</strain>
    </source>
</reference>
<dbReference type="PANTHER" id="PTHR43757:SF2">
    <property type="entry name" value="AMINOMETHYLTRANSFERASE, MITOCHONDRIAL"/>
    <property type="match status" value="1"/>
</dbReference>